<comment type="caution">
    <text evidence="1">The sequence shown here is derived from an EMBL/GenBank/DDBJ whole genome shotgun (WGS) entry which is preliminary data.</text>
</comment>
<reference evidence="1 2" key="1">
    <citation type="submission" date="2017-09" db="EMBL/GenBank/DDBJ databases">
        <authorList>
            <person name="Perez-Cataluna A."/>
            <person name="Figueras M.J."/>
            <person name="Salas-Masso N."/>
        </authorList>
    </citation>
    <scope>NUCLEOTIDE SEQUENCE [LARGE SCALE GENOMIC DNA]</scope>
    <source>
        <strain evidence="1 2">F138-33</strain>
    </source>
</reference>
<evidence type="ECO:0000313" key="2">
    <source>
        <dbReference type="Proteomes" id="UP000221384"/>
    </source>
</evidence>
<accession>A0ABX4LPC8</accession>
<name>A0ABX4LPC8_9BACT</name>
<evidence type="ECO:0008006" key="3">
    <source>
        <dbReference type="Google" id="ProtNLM"/>
    </source>
</evidence>
<dbReference type="EMBL" id="NWVW01000007">
    <property type="protein sequence ID" value="PHO09759.1"/>
    <property type="molecule type" value="Genomic_DNA"/>
</dbReference>
<keyword evidence="2" id="KW-1185">Reference proteome</keyword>
<gene>
    <name evidence="1" type="ORF">CPG37_07005</name>
</gene>
<proteinExistence type="predicted"/>
<organism evidence="1 2">
    <name type="scientific">Malaciobacter canalis</name>
    <dbReference type="NCBI Taxonomy" id="1912871"/>
    <lineage>
        <taxon>Bacteria</taxon>
        <taxon>Pseudomonadati</taxon>
        <taxon>Campylobacterota</taxon>
        <taxon>Epsilonproteobacteria</taxon>
        <taxon>Campylobacterales</taxon>
        <taxon>Arcobacteraceae</taxon>
        <taxon>Malaciobacter</taxon>
    </lineage>
</organism>
<dbReference type="Proteomes" id="UP000221384">
    <property type="component" value="Unassembled WGS sequence"/>
</dbReference>
<dbReference type="RefSeq" id="WP_099334367.1">
    <property type="nucleotide sequence ID" value="NZ_CP042812.1"/>
</dbReference>
<protein>
    <recommendedName>
        <fullName evidence="3">HTH cro/C1-type domain-containing protein</fullName>
    </recommendedName>
</protein>
<sequence length="78" mass="8804">MDALKILRQQIKEKSIGKVAKEMSVSKATVSLVNREKYPNPYKIYTKVKEIYGDVQTEIIGVENTKTIDELGKELGCT</sequence>
<evidence type="ECO:0000313" key="1">
    <source>
        <dbReference type="EMBL" id="PHO09759.1"/>
    </source>
</evidence>